<dbReference type="GO" id="GO:0004146">
    <property type="term" value="F:dihydrofolate reductase activity"/>
    <property type="evidence" value="ECO:0007669"/>
    <property type="project" value="UniProtKB-EC"/>
</dbReference>
<dbReference type="EMBL" id="MN738753">
    <property type="protein sequence ID" value="QHS83358.1"/>
    <property type="molecule type" value="Genomic_DNA"/>
</dbReference>
<comment type="pathway">
    <text evidence="1">Cofactor biosynthesis; tetrahydrofolate biosynthesis; 5,6,7,8-tetrahydrofolate from 7,8-dihydrofolate: step 1/1.</text>
</comment>
<dbReference type="InterPro" id="IPR024072">
    <property type="entry name" value="DHFR-like_dom_sf"/>
</dbReference>
<evidence type="ECO:0000259" key="6">
    <source>
        <dbReference type="PROSITE" id="PS51330"/>
    </source>
</evidence>
<dbReference type="Pfam" id="PF00186">
    <property type="entry name" value="DHFR_1"/>
    <property type="match status" value="1"/>
</dbReference>
<protein>
    <recommendedName>
        <fullName evidence="2">dihydrofolate reductase</fullName>
        <ecNumber evidence="2">1.5.1.3</ecNumber>
    </recommendedName>
</protein>
<dbReference type="PANTHER" id="PTHR48069:SF3">
    <property type="entry name" value="DIHYDROFOLATE REDUCTASE"/>
    <property type="match status" value="1"/>
</dbReference>
<name>A0A6C0AUD1_9ZZZZ</name>
<keyword evidence="5" id="KW-0560">Oxidoreductase</keyword>
<evidence type="ECO:0000256" key="2">
    <source>
        <dbReference type="ARBA" id="ARBA00012856"/>
    </source>
</evidence>
<dbReference type="GO" id="GO:0046452">
    <property type="term" value="P:dihydrofolate metabolic process"/>
    <property type="evidence" value="ECO:0007669"/>
    <property type="project" value="TreeGrafter"/>
</dbReference>
<proteinExistence type="predicted"/>
<accession>A0A6C0AUD1</accession>
<keyword evidence="4" id="KW-0521">NADP</keyword>
<organism evidence="7">
    <name type="scientific">viral metagenome</name>
    <dbReference type="NCBI Taxonomy" id="1070528"/>
    <lineage>
        <taxon>unclassified sequences</taxon>
        <taxon>metagenomes</taxon>
        <taxon>organismal metagenomes</taxon>
    </lineage>
</organism>
<dbReference type="InterPro" id="IPR012259">
    <property type="entry name" value="DHFR"/>
</dbReference>
<evidence type="ECO:0000256" key="1">
    <source>
        <dbReference type="ARBA" id="ARBA00004903"/>
    </source>
</evidence>
<dbReference type="PANTHER" id="PTHR48069">
    <property type="entry name" value="DIHYDROFOLATE REDUCTASE"/>
    <property type="match status" value="1"/>
</dbReference>
<dbReference type="GO" id="GO:0006730">
    <property type="term" value="P:one-carbon metabolic process"/>
    <property type="evidence" value="ECO:0007669"/>
    <property type="project" value="UniProtKB-KW"/>
</dbReference>
<feature type="domain" description="DHFR" evidence="6">
    <location>
        <begin position="1"/>
        <end position="168"/>
    </location>
</feature>
<dbReference type="InterPro" id="IPR001796">
    <property type="entry name" value="DHFR_dom"/>
</dbReference>
<dbReference type="GO" id="GO:0050661">
    <property type="term" value="F:NADP binding"/>
    <property type="evidence" value="ECO:0007669"/>
    <property type="project" value="InterPro"/>
</dbReference>
<dbReference type="SUPFAM" id="SSF53597">
    <property type="entry name" value="Dihydrofolate reductase-like"/>
    <property type="match status" value="1"/>
</dbReference>
<dbReference type="GO" id="GO:0046655">
    <property type="term" value="P:folic acid metabolic process"/>
    <property type="evidence" value="ECO:0007669"/>
    <property type="project" value="TreeGrafter"/>
</dbReference>
<evidence type="ECO:0000256" key="5">
    <source>
        <dbReference type="ARBA" id="ARBA00023002"/>
    </source>
</evidence>
<dbReference type="Gene3D" id="3.40.430.10">
    <property type="entry name" value="Dihydrofolate Reductase, subunit A"/>
    <property type="match status" value="1"/>
</dbReference>
<sequence>MELVVARNNLCYIGDDKNGLLYNIKEDMKHFRTLTKGHIILMGRNTFESLPNGPLPNRIHIVLTRKVNTEQTSNDRVYFSDLEHYRELFERIKKPQQKLFLIGGGIIYDLLWKQCDVLHITHIYDNKSGNIKWNASYNEIEELFDKKKDVHKHCDESGIDYSFIEYEKKCVV</sequence>
<keyword evidence="3" id="KW-0554">One-carbon metabolism</keyword>
<dbReference type="PROSITE" id="PS51330">
    <property type="entry name" value="DHFR_2"/>
    <property type="match status" value="1"/>
</dbReference>
<evidence type="ECO:0000256" key="4">
    <source>
        <dbReference type="ARBA" id="ARBA00022857"/>
    </source>
</evidence>
<dbReference type="GO" id="GO:0005829">
    <property type="term" value="C:cytosol"/>
    <property type="evidence" value="ECO:0007669"/>
    <property type="project" value="TreeGrafter"/>
</dbReference>
<dbReference type="AlphaFoldDB" id="A0A6C0AUD1"/>
<dbReference type="EC" id="1.5.1.3" evidence="2"/>
<evidence type="ECO:0000313" key="7">
    <source>
        <dbReference type="EMBL" id="QHS83358.1"/>
    </source>
</evidence>
<reference evidence="7" key="1">
    <citation type="journal article" date="2020" name="Nature">
        <title>Giant virus diversity and host interactions through global metagenomics.</title>
        <authorList>
            <person name="Schulz F."/>
            <person name="Roux S."/>
            <person name="Paez-Espino D."/>
            <person name="Jungbluth S."/>
            <person name="Walsh D.A."/>
            <person name="Denef V.J."/>
            <person name="McMahon K.D."/>
            <person name="Konstantinidis K.T."/>
            <person name="Eloe-Fadrosh E.A."/>
            <person name="Kyrpides N.C."/>
            <person name="Woyke T."/>
        </authorList>
    </citation>
    <scope>NUCLEOTIDE SEQUENCE</scope>
    <source>
        <strain evidence="7">GVMAG-S-ERX555943-30</strain>
    </source>
</reference>
<dbReference type="CDD" id="cd00209">
    <property type="entry name" value="DHFR"/>
    <property type="match status" value="1"/>
</dbReference>
<evidence type="ECO:0000256" key="3">
    <source>
        <dbReference type="ARBA" id="ARBA00022563"/>
    </source>
</evidence>
<dbReference type="GO" id="GO:0046654">
    <property type="term" value="P:tetrahydrofolate biosynthetic process"/>
    <property type="evidence" value="ECO:0007669"/>
    <property type="project" value="InterPro"/>
</dbReference>
<dbReference type="PRINTS" id="PR00070">
    <property type="entry name" value="DHFR"/>
</dbReference>